<dbReference type="GO" id="GO:0019901">
    <property type="term" value="F:protein kinase binding"/>
    <property type="evidence" value="ECO:0007669"/>
    <property type="project" value="TreeGrafter"/>
</dbReference>
<evidence type="ECO:0000313" key="11">
    <source>
        <dbReference type="EMBL" id="EUB60335.1"/>
    </source>
</evidence>
<dbReference type="GO" id="GO:0012505">
    <property type="term" value="C:endomembrane system"/>
    <property type="evidence" value="ECO:0007669"/>
    <property type="project" value="UniProtKB-SubCell"/>
</dbReference>
<dbReference type="PROSITE" id="PS50055">
    <property type="entry name" value="TYR_PHOSPHATASE_PTP"/>
    <property type="match status" value="1"/>
</dbReference>
<dbReference type="InterPro" id="IPR003595">
    <property type="entry name" value="Tyr_Pase_cat"/>
</dbReference>
<feature type="domain" description="Tyrosine-protein phosphatase" evidence="9">
    <location>
        <begin position="27"/>
        <end position="306"/>
    </location>
</feature>
<dbReference type="PANTHER" id="PTHR46047:SF3">
    <property type="entry name" value="TYROSINE-PROTEIN PHOSPHATASE NON-RECEPTOR TYPE 61F"/>
    <property type="match status" value="1"/>
</dbReference>
<evidence type="ECO:0000313" key="12">
    <source>
        <dbReference type="Proteomes" id="UP000019149"/>
    </source>
</evidence>
<keyword evidence="6" id="KW-0904">Protein phosphatase</keyword>
<evidence type="ECO:0000256" key="1">
    <source>
        <dbReference type="ARBA" id="ARBA00004308"/>
    </source>
</evidence>
<evidence type="ECO:0000256" key="4">
    <source>
        <dbReference type="ARBA" id="ARBA00022553"/>
    </source>
</evidence>
<dbReference type="STRING" id="6210.W6UFU6"/>
<dbReference type="InterPro" id="IPR051985">
    <property type="entry name" value="NR_tyrosine_phosphatase"/>
</dbReference>
<keyword evidence="5" id="KW-0378">Hydrolase</keyword>
<dbReference type="GeneID" id="36340432"/>
<name>W6UFU6_ECHGR</name>
<feature type="compositionally biased region" description="Basic and acidic residues" evidence="8">
    <location>
        <begin position="498"/>
        <end position="513"/>
    </location>
</feature>
<feature type="compositionally biased region" description="Polar residues" evidence="8">
    <location>
        <begin position="1172"/>
        <end position="1184"/>
    </location>
</feature>
<proteinExistence type="inferred from homology"/>
<comment type="caution">
    <text evidence="11">The sequence shown here is derived from an EMBL/GenBank/DDBJ whole genome shotgun (WGS) entry which is preliminary data.</text>
</comment>
<feature type="region of interest" description="Disordered" evidence="8">
    <location>
        <begin position="1015"/>
        <end position="1038"/>
    </location>
</feature>
<dbReference type="SMART" id="SM00194">
    <property type="entry name" value="PTPc"/>
    <property type="match status" value="1"/>
</dbReference>
<comment type="subcellular location">
    <subcellularLocation>
        <location evidence="1">Endomembrane system</location>
    </subcellularLocation>
</comment>
<dbReference type="PRINTS" id="PR00700">
    <property type="entry name" value="PRTYPHPHTASE"/>
</dbReference>
<dbReference type="SUPFAM" id="SSF52799">
    <property type="entry name" value="(Phosphotyrosine protein) phosphatases II"/>
    <property type="match status" value="1"/>
</dbReference>
<dbReference type="InterPro" id="IPR029021">
    <property type="entry name" value="Prot-tyrosine_phosphatase-like"/>
</dbReference>
<evidence type="ECO:0000256" key="2">
    <source>
        <dbReference type="ARBA" id="ARBA00009701"/>
    </source>
</evidence>
<dbReference type="CTD" id="36340432"/>
<reference evidence="11 12" key="1">
    <citation type="journal article" date="2013" name="Nat. Genet.">
        <title>The genome of the hydatid tapeworm Echinococcus granulosus.</title>
        <authorList>
            <person name="Zheng H."/>
            <person name="Zhang W."/>
            <person name="Zhang L."/>
            <person name="Zhang Z."/>
            <person name="Li J."/>
            <person name="Lu G."/>
            <person name="Zhu Y."/>
            <person name="Wang Y."/>
            <person name="Huang Y."/>
            <person name="Liu J."/>
            <person name="Kang H."/>
            <person name="Chen J."/>
            <person name="Wang L."/>
            <person name="Chen A."/>
            <person name="Yu S."/>
            <person name="Gao Z."/>
            <person name="Jin L."/>
            <person name="Gu W."/>
            <person name="Wang Z."/>
            <person name="Zhao L."/>
            <person name="Shi B."/>
            <person name="Wen H."/>
            <person name="Lin R."/>
            <person name="Jones M.K."/>
            <person name="Brejova B."/>
            <person name="Vinar T."/>
            <person name="Zhao G."/>
            <person name="McManus D.P."/>
            <person name="Chen Z."/>
            <person name="Zhou Y."/>
            <person name="Wang S."/>
        </authorList>
    </citation>
    <scope>NUCLEOTIDE SEQUENCE [LARGE SCALE GENOMIC DNA]</scope>
</reference>
<feature type="domain" description="Tyrosine specific protein phosphatases" evidence="10">
    <location>
        <begin position="218"/>
        <end position="297"/>
    </location>
</feature>
<dbReference type="KEGG" id="egl:EGR_04717"/>
<dbReference type="GO" id="GO:0046426">
    <property type="term" value="P:negative regulation of receptor signaling pathway via JAK-STAT"/>
    <property type="evidence" value="ECO:0007669"/>
    <property type="project" value="TreeGrafter"/>
</dbReference>
<accession>W6UFU6</accession>
<dbReference type="EMBL" id="APAU02000031">
    <property type="protein sequence ID" value="EUB60335.1"/>
    <property type="molecule type" value="Genomic_DNA"/>
</dbReference>
<feature type="region of interest" description="Disordered" evidence="8">
    <location>
        <begin position="332"/>
        <end position="353"/>
    </location>
</feature>
<gene>
    <name evidence="11" type="ORF">EGR_04717</name>
</gene>
<dbReference type="InterPro" id="IPR000242">
    <property type="entry name" value="PTP_cat"/>
</dbReference>
<evidence type="ECO:0000256" key="3">
    <source>
        <dbReference type="ARBA" id="ARBA00013064"/>
    </source>
</evidence>
<keyword evidence="12" id="KW-1185">Reference proteome</keyword>
<evidence type="ECO:0000259" key="10">
    <source>
        <dbReference type="PROSITE" id="PS50056"/>
    </source>
</evidence>
<evidence type="ECO:0000256" key="7">
    <source>
        <dbReference type="ARBA" id="ARBA00023136"/>
    </source>
</evidence>
<dbReference type="InterPro" id="IPR016130">
    <property type="entry name" value="Tyr_Pase_AS"/>
</dbReference>
<dbReference type="GO" id="GO:0004726">
    <property type="term" value="F:non-membrane spanning protein tyrosine phosphatase activity"/>
    <property type="evidence" value="ECO:0007669"/>
    <property type="project" value="TreeGrafter"/>
</dbReference>
<evidence type="ECO:0000259" key="9">
    <source>
        <dbReference type="PROSITE" id="PS50055"/>
    </source>
</evidence>
<evidence type="ECO:0000256" key="5">
    <source>
        <dbReference type="ARBA" id="ARBA00022801"/>
    </source>
</evidence>
<feature type="region of interest" description="Disordered" evidence="8">
    <location>
        <begin position="490"/>
        <end position="513"/>
    </location>
</feature>
<dbReference type="GO" id="GO:0005737">
    <property type="term" value="C:cytoplasm"/>
    <property type="evidence" value="ECO:0007669"/>
    <property type="project" value="TreeGrafter"/>
</dbReference>
<comment type="similarity">
    <text evidence="2">Belongs to the protein-tyrosine phosphatase family. Non-receptor class 1 subfamily.</text>
</comment>
<feature type="compositionally biased region" description="Polar residues" evidence="8">
    <location>
        <begin position="977"/>
        <end position="987"/>
    </location>
</feature>
<sequence>MSVCGALLLPSDHSTRTNLECQQLSPLEREFRQLDECRSWSLFYERIQNLASVESCQLTLSAANEVKNRWKNRYRDIIPYDETRVLLKSESTGDYINANFVKVKEVPSRRYILTQGPLLQTAGHFWQMVVEQKCPVIIMLNRFTEKGALKCFNYFPDHAATLNFPDANCSVTCVLEENKGLYTFRTLEVVNVLTNLTHEVLHFHYTRWPDFGVPEYSSSMLNLLWDVRRTGALDDPDRPGIVHCSAGVGRSGTFVLMDIALSMIEKQNSMEGVNLPQLLIQLRQCRMGIIQTAQQLRYCYLAVIEGGKTLLSTPPGERAALVFSEHNHIAADENGESDSDDEIGSEEENVESNHVEATELDIQDDERKILRHLRMCAAKRGVALHANYLCSLNSSSSASTDEEDEVEIRELFNQSCRKPNRYHHFLNQNHFPPLPIEVEEVQTGEIEESIVMSHNSLPVQSNGNNQLEEDALNQPLPVIVVPGVNAPSSLATQAEPSVEGKEEGKKEAGEEKAEELEKLELIRQLREARLARQAQTRARLAEITARMAEKNMLRHRWLPERIAQPLRTFFTRTGFFSNLTEAVLFVLGILSFLAAVSLGLWPKTQHPRECLGRHHSSTCVSRGSIAFTIPLSIPQAPMNPSCKYFPARTIHQGDVMEHSPGSSLLTEAKASGFNRAESRNDVQRCRIGELASQIEKQNRSKTLGRLHGPVGGLSLLEALQLIKARNPTITNQLPTRSLESSPTKAIHDVSQTTPMWFAVKRRQQVSRLPRYVVRSRGDPLIKVDAKQFKKNYKDGGGSETTGVQPCKPTYRTIRRGKCIHGITIYPSLAMVIHPPRSIAPFESGDEDCDLCVTVSKIAEMTQTSATDLTSSPLMGSLSHLTPIPETFETPIQTSSKDPVVMYRQQQHQQQLHQDCLNLVKSTDTASGTMCSPRADTSASTYNRSSVDARVESDETVPLSSAAAPGATETLQVTVPSCKTTSEVTPRQSAYREPSDRQVHKKVRLAILVHPTATPTTCVGQKRDTATHHHSSTINSLSESLTDCSQSVTTLSSGSDSLIPDLDSCILDDQPTDVSEAYDDDKNEEKTFKKSFNVFWEQEVKEKQAGETGEEAVQNTLIHITPLPCLSPISECSPSTAASGLLGQNKRHRNGGLLSNEGESPEVAMIVNSPFQPTTTSAERTLGNESTHEIRRHSPRALQETPKSVLMSELSHSSLARLCLEPPKPEVEVTSPYTRTSCLEQIDSLSEGVSNAESCKGELNSMNATSEPFQTNFILGIEGAGSPSTLSEPTIRALQEHDKVVVEVSHLPPSLHQTSPSLSPDHLLWNKRKRTVMDEESKSLKWVLKRANVSTTEINSVVMHAVPNVLQCTTHRLPEIKEVEDITVHCTSKIQSELLHPYSIGIARTLTP</sequence>
<dbReference type="RefSeq" id="XP_024351531.1">
    <property type="nucleotide sequence ID" value="XM_024493966.1"/>
</dbReference>
<dbReference type="EC" id="3.1.3.48" evidence="3"/>
<dbReference type="PANTHER" id="PTHR46047">
    <property type="entry name" value="TYROSINE-PROTEIN PHOSPHATASE NON-RECEPTOR TYPE 61F"/>
    <property type="match status" value="1"/>
</dbReference>
<evidence type="ECO:0000256" key="8">
    <source>
        <dbReference type="SAM" id="MobiDB-lite"/>
    </source>
</evidence>
<evidence type="ECO:0000256" key="6">
    <source>
        <dbReference type="ARBA" id="ARBA00022912"/>
    </source>
</evidence>
<protein>
    <recommendedName>
        <fullName evidence="3">protein-tyrosine-phosphatase</fullName>
        <ecNumber evidence="3">3.1.3.48</ecNumber>
    </recommendedName>
</protein>
<dbReference type="Pfam" id="PF00102">
    <property type="entry name" value="Y_phosphatase"/>
    <property type="match status" value="1"/>
</dbReference>
<dbReference type="PROSITE" id="PS50056">
    <property type="entry name" value="TYR_PHOSPHATASE_2"/>
    <property type="match status" value="1"/>
</dbReference>
<dbReference type="Proteomes" id="UP000019149">
    <property type="component" value="Unassembled WGS sequence"/>
</dbReference>
<dbReference type="Gene3D" id="3.90.190.10">
    <property type="entry name" value="Protein tyrosine phosphatase superfamily"/>
    <property type="match status" value="1"/>
</dbReference>
<feature type="region of interest" description="Disordered" evidence="8">
    <location>
        <begin position="977"/>
        <end position="997"/>
    </location>
</feature>
<dbReference type="GO" id="GO:0005634">
    <property type="term" value="C:nucleus"/>
    <property type="evidence" value="ECO:0007669"/>
    <property type="project" value="TreeGrafter"/>
</dbReference>
<feature type="compositionally biased region" description="Acidic residues" evidence="8">
    <location>
        <begin position="333"/>
        <end position="350"/>
    </location>
</feature>
<feature type="region of interest" description="Disordered" evidence="8">
    <location>
        <begin position="1172"/>
        <end position="1203"/>
    </location>
</feature>
<dbReference type="InterPro" id="IPR000387">
    <property type="entry name" value="Tyr_Pase_dom"/>
</dbReference>
<dbReference type="OrthoDB" id="9450131at2759"/>
<organism evidence="11 12">
    <name type="scientific">Echinococcus granulosus</name>
    <name type="common">Hydatid tapeworm</name>
    <dbReference type="NCBI Taxonomy" id="6210"/>
    <lineage>
        <taxon>Eukaryota</taxon>
        <taxon>Metazoa</taxon>
        <taxon>Spiralia</taxon>
        <taxon>Lophotrochozoa</taxon>
        <taxon>Platyhelminthes</taxon>
        <taxon>Cestoda</taxon>
        <taxon>Eucestoda</taxon>
        <taxon>Cyclophyllidea</taxon>
        <taxon>Taeniidae</taxon>
        <taxon>Echinococcus</taxon>
        <taxon>Echinococcus granulosus group</taxon>
    </lineage>
</organism>
<dbReference type="SMART" id="SM00404">
    <property type="entry name" value="PTPc_motif"/>
    <property type="match status" value="1"/>
</dbReference>
<keyword evidence="4" id="KW-0597">Phosphoprotein</keyword>
<keyword evidence="7" id="KW-0472">Membrane</keyword>
<dbReference type="GO" id="GO:0070373">
    <property type="term" value="P:negative regulation of ERK1 and ERK2 cascade"/>
    <property type="evidence" value="ECO:0007669"/>
    <property type="project" value="TreeGrafter"/>
</dbReference>
<dbReference type="PROSITE" id="PS00383">
    <property type="entry name" value="TYR_PHOSPHATASE_1"/>
    <property type="match status" value="1"/>
</dbReference>